<dbReference type="GO" id="GO:0000162">
    <property type="term" value="P:L-tryptophan biosynthetic process"/>
    <property type="evidence" value="ECO:0007669"/>
    <property type="project" value="UniProtKB-UniRule"/>
</dbReference>
<organism evidence="15 16">
    <name type="scientific">Candidatus Aquicultor secundus</name>
    <dbReference type="NCBI Taxonomy" id="1973895"/>
    <lineage>
        <taxon>Bacteria</taxon>
        <taxon>Bacillati</taxon>
        <taxon>Actinomycetota</taxon>
        <taxon>Candidatus Aquicultoria</taxon>
        <taxon>Candidatus Aquicultorales</taxon>
        <taxon>Candidatus Aquicultoraceae</taxon>
        <taxon>Candidatus Aquicultor</taxon>
    </lineage>
</organism>
<reference evidence="16" key="1">
    <citation type="submission" date="2017-09" db="EMBL/GenBank/DDBJ databases">
        <title>Depth-based differentiation of microbial function through sediment-hosted aquifers and enrichment of novel symbionts in the deep terrestrial subsurface.</title>
        <authorList>
            <person name="Probst A.J."/>
            <person name="Ladd B."/>
            <person name="Jarett J.K."/>
            <person name="Geller-Mcgrath D.E."/>
            <person name="Sieber C.M.K."/>
            <person name="Emerson J.B."/>
            <person name="Anantharaman K."/>
            <person name="Thomas B.C."/>
            <person name="Malmstrom R."/>
            <person name="Stieglmeier M."/>
            <person name="Klingl A."/>
            <person name="Woyke T."/>
            <person name="Ryan C.M."/>
            <person name="Banfield J.F."/>
        </authorList>
    </citation>
    <scope>NUCLEOTIDE SEQUENCE [LARGE SCALE GENOMIC DNA]</scope>
</reference>
<feature type="binding site" evidence="12">
    <location>
        <begin position="83"/>
        <end position="84"/>
    </location>
    <ligand>
        <name>5-phospho-alpha-D-ribose 1-diphosphate</name>
        <dbReference type="ChEBI" id="CHEBI:58017"/>
    </ligand>
</feature>
<evidence type="ECO:0000256" key="5">
    <source>
        <dbReference type="ARBA" id="ARBA00022679"/>
    </source>
</evidence>
<feature type="binding site" evidence="12">
    <location>
        <position position="80"/>
    </location>
    <ligand>
        <name>5-phospho-alpha-D-ribose 1-diphosphate</name>
        <dbReference type="ChEBI" id="CHEBI:58017"/>
    </ligand>
</feature>
<dbReference type="FunFam" id="3.40.1030.10:FF:000002">
    <property type="entry name" value="Anthranilate phosphoribosyltransferase"/>
    <property type="match status" value="1"/>
</dbReference>
<gene>
    <name evidence="12 15" type="primary">trpD</name>
    <name evidence="15" type="ORF">COY37_09425</name>
</gene>
<dbReference type="UniPathway" id="UPA00035">
    <property type="reaction ID" value="UER00041"/>
</dbReference>
<dbReference type="InterPro" id="IPR005940">
    <property type="entry name" value="Anthranilate_Pribosyl_Tfrase"/>
</dbReference>
<dbReference type="HAMAP" id="MF_00211">
    <property type="entry name" value="TrpD"/>
    <property type="match status" value="1"/>
</dbReference>
<dbReference type="RefSeq" id="WP_286678761.1">
    <property type="nucleotide sequence ID" value="NZ_MNXI01000102.1"/>
</dbReference>
<keyword evidence="4 12" id="KW-0328">Glycosyltransferase</keyword>
<dbReference type="EC" id="2.4.2.18" evidence="12"/>
<evidence type="ECO:0000313" key="15">
    <source>
        <dbReference type="EMBL" id="PIZ36000.1"/>
    </source>
</evidence>
<evidence type="ECO:0000256" key="7">
    <source>
        <dbReference type="ARBA" id="ARBA00022822"/>
    </source>
</evidence>
<feature type="binding site" evidence="12">
    <location>
        <position position="88"/>
    </location>
    <ligand>
        <name>5-phospho-alpha-D-ribose 1-diphosphate</name>
        <dbReference type="ChEBI" id="CHEBI:58017"/>
    </ligand>
</feature>
<keyword evidence="3 12" id="KW-0028">Amino-acid biosynthesis</keyword>
<evidence type="ECO:0000256" key="12">
    <source>
        <dbReference type="HAMAP-Rule" id="MF_00211"/>
    </source>
</evidence>
<evidence type="ECO:0000256" key="9">
    <source>
        <dbReference type="ARBA" id="ARBA00023141"/>
    </source>
</evidence>
<feature type="binding site" evidence="12">
    <location>
        <position position="111"/>
    </location>
    <ligand>
        <name>anthranilate</name>
        <dbReference type="ChEBI" id="CHEBI:16567"/>
        <label>1</label>
    </ligand>
</feature>
<evidence type="ECO:0000256" key="11">
    <source>
        <dbReference type="ARBA" id="ARBA00061188"/>
    </source>
</evidence>
<proteinExistence type="inferred from homology"/>
<accession>A0A2M7T5Z1</accession>
<dbReference type="InterPro" id="IPR035902">
    <property type="entry name" value="Nuc_phospho_transferase"/>
</dbReference>
<evidence type="ECO:0000256" key="6">
    <source>
        <dbReference type="ARBA" id="ARBA00022723"/>
    </source>
</evidence>
<evidence type="ECO:0000259" key="13">
    <source>
        <dbReference type="Pfam" id="PF00591"/>
    </source>
</evidence>
<evidence type="ECO:0000256" key="8">
    <source>
        <dbReference type="ARBA" id="ARBA00022842"/>
    </source>
</evidence>
<dbReference type="FunFam" id="1.20.970.10:FF:000006">
    <property type="entry name" value="Anthranilate phosphoribosyltransferase"/>
    <property type="match status" value="1"/>
</dbReference>
<dbReference type="GO" id="GO:0004048">
    <property type="term" value="F:anthranilate phosphoribosyltransferase activity"/>
    <property type="evidence" value="ECO:0007669"/>
    <property type="project" value="UniProtKB-UniRule"/>
</dbReference>
<evidence type="ECO:0000256" key="4">
    <source>
        <dbReference type="ARBA" id="ARBA00022676"/>
    </source>
</evidence>
<comment type="pathway">
    <text evidence="1 12">Amino-acid biosynthesis; L-tryptophan biosynthesis; L-tryptophan from chorismate: step 2/5.</text>
</comment>
<comment type="cofactor">
    <cofactor evidence="12">
        <name>Mg(2+)</name>
        <dbReference type="ChEBI" id="CHEBI:18420"/>
    </cofactor>
    <text evidence="12">Binds 2 magnesium ions per monomer.</text>
</comment>
<evidence type="ECO:0000256" key="3">
    <source>
        <dbReference type="ARBA" id="ARBA00022605"/>
    </source>
</evidence>
<dbReference type="NCBIfam" id="TIGR01245">
    <property type="entry name" value="trpD"/>
    <property type="match status" value="1"/>
</dbReference>
<comment type="catalytic activity">
    <reaction evidence="10 12">
        <text>N-(5-phospho-beta-D-ribosyl)anthranilate + diphosphate = 5-phospho-alpha-D-ribose 1-diphosphate + anthranilate</text>
        <dbReference type="Rhea" id="RHEA:11768"/>
        <dbReference type="ChEBI" id="CHEBI:16567"/>
        <dbReference type="ChEBI" id="CHEBI:18277"/>
        <dbReference type="ChEBI" id="CHEBI:33019"/>
        <dbReference type="ChEBI" id="CHEBI:58017"/>
        <dbReference type="EC" id="2.4.2.18"/>
    </reaction>
</comment>
<dbReference type="InterPro" id="IPR000312">
    <property type="entry name" value="Glycosyl_Trfase_fam3"/>
</dbReference>
<keyword evidence="6 12" id="KW-0479">Metal-binding</keyword>
<dbReference type="PANTHER" id="PTHR43285">
    <property type="entry name" value="ANTHRANILATE PHOSPHORIBOSYLTRANSFERASE"/>
    <property type="match status" value="1"/>
</dbReference>
<dbReference type="SUPFAM" id="SSF52418">
    <property type="entry name" value="Nucleoside phosphorylase/phosphoribosyltransferase catalytic domain"/>
    <property type="match status" value="1"/>
</dbReference>
<keyword evidence="5 12" id="KW-0808">Transferase</keyword>
<name>A0A2M7T5Z1_9ACTN</name>
<dbReference type="Pfam" id="PF00591">
    <property type="entry name" value="Glycos_transf_3"/>
    <property type="match status" value="1"/>
</dbReference>
<feature type="binding site" evidence="12">
    <location>
        <position position="166"/>
    </location>
    <ligand>
        <name>anthranilate</name>
        <dbReference type="ChEBI" id="CHEBI:16567"/>
        <label>2</label>
    </ligand>
</feature>
<keyword evidence="8 12" id="KW-0460">Magnesium</keyword>
<comment type="similarity">
    <text evidence="11">In the C-terminal section; belongs to the anthranilate phosphoribosyltransferase family.</text>
</comment>
<keyword evidence="7 12" id="KW-0822">Tryptophan biosynthesis</keyword>
<dbReference type="Proteomes" id="UP000230956">
    <property type="component" value="Unassembled WGS sequence"/>
</dbReference>
<comment type="function">
    <text evidence="12">Catalyzes the transfer of the phosphoribosyl group of 5-phosphorylribose-1-pyrophosphate (PRPP) to anthranilate to yield N-(5'-phosphoribosyl)-anthranilate (PRA).</text>
</comment>
<dbReference type="EMBL" id="PFNG01000218">
    <property type="protein sequence ID" value="PIZ36000.1"/>
    <property type="molecule type" value="Genomic_DNA"/>
</dbReference>
<dbReference type="AlphaFoldDB" id="A0A2M7T5Z1"/>
<feature type="domain" description="Glycosyl transferase family 3 N-terminal" evidence="14">
    <location>
        <begin position="4"/>
        <end position="65"/>
    </location>
</feature>
<comment type="caution">
    <text evidence="12">Lacks conserved residue(s) required for the propagation of feature annotation.</text>
</comment>
<sequence length="343" mass="36599">MLVEAIKKVIDNKDLTRDEAERVMDVIMNGEATQAQIASLITALRMKGETVDEISGFAKVMRDKASRIKPDVVDIVDTCGTGGDQQHTFNISTTVAFVVAGAGVPVAKHGNRSVSSKSGSADVLEALGVRIDMAPDEVERCIEEIGIGFMFAPNFHGSMKHAMGPRREIGVRTVFNILGPLTNPAGATAQVLGVYDRELTEVMARVLGNLGIKHALVVYGHDGLDELSTTGESVISEFKDGGVETYEITPEECGVKRATIEDLRGGTAEDNAELTLQVLKGAKCPKRDIVLMNAAAGLIAADKASSFKEGMRMAKESIDSGRALAKLQALREFGVKPSVGELK</sequence>
<evidence type="ECO:0000313" key="16">
    <source>
        <dbReference type="Proteomes" id="UP000230956"/>
    </source>
</evidence>
<feature type="binding site" evidence="12">
    <location>
        <position position="80"/>
    </location>
    <ligand>
        <name>anthranilate</name>
        <dbReference type="ChEBI" id="CHEBI:16567"/>
        <label>1</label>
    </ligand>
</feature>
<feature type="binding site" evidence="12">
    <location>
        <position position="226"/>
    </location>
    <ligand>
        <name>Mg(2+)</name>
        <dbReference type="ChEBI" id="CHEBI:18420"/>
        <label>1</label>
    </ligand>
</feature>
<dbReference type="GO" id="GO:0005829">
    <property type="term" value="C:cytosol"/>
    <property type="evidence" value="ECO:0007669"/>
    <property type="project" value="TreeGrafter"/>
</dbReference>
<dbReference type="Gene3D" id="1.20.970.10">
    <property type="entry name" value="Transferase, Pyrimidine Nucleoside Phosphorylase, Chain C"/>
    <property type="match status" value="1"/>
</dbReference>
<comment type="subunit">
    <text evidence="2 12">Homodimer.</text>
</comment>
<evidence type="ECO:0000259" key="14">
    <source>
        <dbReference type="Pfam" id="PF02885"/>
    </source>
</evidence>
<evidence type="ECO:0000256" key="2">
    <source>
        <dbReference type="ARBA" id="ARBA00011738"/>
    </source>
</evidence>
<dbReference type="GO" id="GO:0000287">
    <property type="term" value="F:magnesium ion binding"/>
    <property type="evidence" value="ECO:0007669"/>
    <property type="project" value="UniProtKB-UniRule"/>
</dbReference>
<feature type="binding site" evidence="12">
    <location>
        <position position="226"/>
    </location>
    <ligand>
        <name>Mg(2+)</name>
        <dbReference type="ChEBI" id="CHEBI:18420"/>
        <label>2</label>
    </ligand>
</feature>
<dbReference type="InterPro" id="IPR036320">
    <property type="entry name" value="Glycosyl_Trfase_fam3_N_dom_sf"/>
</dbReference>
<evidence type="ECO:0000256" key="10">
    <source>
        <dbReference type="ARBA" id="ARBA00052328"/>
    </source>
</evidence>
<comment type="caution">
    <text evidence="15">The sequence shown here is derived from an EMBL/GenBank/DDBJ whole genome shotgun (WGS) entry which is preliminary data.</text>
</comment>
<dbReference type="Gene3D" id="3.40.1030.10">
    <property type="entry name" value="Nucleoside phosphorylase/phosphoribosyltransferase catalytic domain"/>
    <property type="match status" value="1"/>
</dbReference>
<dbReference type="PANTHER" id="PTHR43285:SF2">
    <property type="entry name" value="ANTHRANILATE PHOSPHORIBOSYLTRANSFERASE"/>
    <property type="match status" value="1"/>
</dbReference>
<dbReference type="SUPFAM" id="SSF47648">
    <property type="entry name" value="Nucleoside phosphorylase/phosphoribosyltransferase N-terminal domain"/>
    <property type="match status" value="1"/>
</dbReference>
<feature type="binding site" evidence="12">
    <location>
        <begin position="90"/>
        <end position="93"/>
    </location>
    <ligand>
        <name>5-phospho-alpha-D-ribose 1-diphosphate</name>
        <dbReference type="ChEBI" id="CHEBI:58017"/>
    </ligand>
</feature>
<protein>
    <recommendedName>
        <fullName evidence="12">Anthranilate phosphoribosyltransferase</fullName>
        <ecNumber evidence="12">2.4.2.18</ecNumber>
    </recommendedName>
</protein>
<evidence type="ECO:0000256" key="1">
    <source>
        <dbReference type="ARBA" id="ARBA00004907"/>
    </source>
</evidence>
<feature type="binding site" evidence="12">
    <location>
        <position position="92"/>
    </location>
    <ligand>
        <name>Mg(2+)</name>
        <dbReference type="ChEBI" id="CHEBI:18420"/>
        <label>1</label>
    </ligand>
</feature>
<feature type="binding site" evidence="12">
    <location>
        <begin position="108"/>
        <end position="116"/>
    </location>
    <ligand>
        <name>5-phospho-alpha-D-ribose 1-diphosphate</name>
        <dbReference type="ChEBI" id="CHEBI:58017"/>
    </ligand>
</feature>
<feature type="binding site" evidence="12">
    <location>
        <position position="225"/>
    </location>
    <ligand>
        <name>Mg(2+)</name>
        <dbReference type="ChEBI" id="CHEBI:18420"/>
        <label>2</label>
    </ligand>
</feature>
<feature type="binding site" evidence="12">
    <location>
        <position position="120"/>
    </location>
    <ligand>
        <name>5-phospho-alpha-D-ribose 1-diphosphate</name>
        <dbReference type="ChEBI" id="CHEBI:58017"/>
    </ligand>
</feature>
<dbReference type="InterPro" id="IPR017459">
    <property type="entry name" value="Glycosyl_Trfase_fam3_N_dom"/>
</dbReference>
<dbReference type="Pfam" id="PF02885">
    <property type="entry name" value="Glycos_trans_3N"/>
    <property type="match status" value="1"/>
</dbReference>
<comment type="similarity">
    <text evidence="12">Belongs to the anthranilate phosphoribosyltransferase family.</text>
</comment>
<feature type="domain" description="Glycosyl transferase family 3" evidence="13">
    <location>
        <begin position="74"/>
        <end position="324"/>
    </location>
</feature>
<keyword evidence="9 12" id="KW-0057">Aromatic amino acid biosynthesis</keyword>